<dbReference type="RefSeq" id="WP_241146774.1">
    <property type="nucleotide sequence ID" value="NZ_PTQZ01000180.1"/>
</dbReference>
<proteinExistence type="predicted"/>
<dbReference type="Proteomes" id="UP000243900">
    <property type="component" value="Unassembled WGS sequence"/>
</dbReference>
<name>A0A2P6ARI0_9GAMM</name>
<keyword evidence="2" id="KW-1185">Reference proteome</keyword>
<organism evidence="1 2">
    <name type="scientific">Amnimonas aquatica</name>
    <dbReference type="NCBI Taxonomy" id="2094561"/>
    <lineage>
        <taxon>Bacteria</taxon>
        <taxon>Pseudomonadati</taxon>
        <taxon>Pseudomonadota</taxon>
        <taxon>Gammaproteobacteria</taxon>
        <taxon>Moraxellales</taxon>
        <taxon>Moraxellaceae</taxon>
        <taxon>Amnimonas</taxon>
    </lineage>
</organism>
<dbReference type="EMBL" id="PTQZ01000180">
    <property type="protein sequence ID" value="PQA37641.1"/>
    <property type="molecule type" value="Genomic_DNA"/>
</dbReference>
<evidence type="ECO:0000313" key="2">
    <source>
        <dbReference type="Proteomes" id="UP000243900"/>
    </source>
</evidence>
<dbReference type="AlphaFoldDB" id="A0A2P6ARI0"/>
<gene>
    <name evidence="1" type="ORF">C5O18_07390</name>
</gene>
<reference evidence="2" key="1">
    <citation type="submission" date="2018-02" db="EMBL/GenBank/DDBJ databases">
        <title>Genome sequencing of Solimonas sp. HR-BB.</title>
        <authorList>
            <person name="Lee Y."/>
            <person name="Jeon C.O."/>
        </authorList>
    </citation>
    <scope>NUCLEOTIDE SEQUENCE [LARGE SCALE GENOMIC DNA]</scope>
    <source>
        <strain evidence="2">HR-E</strain>
    </source>
</reference>
<dbReference type="Gene3D" id="3.55.40.10">
    <property type="entry name" value="minor pseudopilin epsh domain"/>
    <property type="match status" value="1"/>
</dbReference>
<sequence>GRRQAGEPLASFTPALPPGWRVIWRGFRGEPWLRWSEAGDAPASNGTLTLCPPGAHDAALRQLVIAKSGRVRLVQPARVGNASLQAARALCGWT</sequence>
<accession>A0A2P6ARI0</accession>
<evidence type="ECO:0000313" key="1">
    <source>
        <dbReference type="EMBL" id="PQA37641.1"/>
    </source>
</evidence>
<comment type="caution">
    <text evidence="1">The sequence shown here is derived from an EMBL/GenBank/DDBJ whole genome shotgun (WGS) entry which is preliminary data.</text>
</comment>
<feature type="non-terminal residue" evidence="1">
    <location>
        <position position="1"/>
    </location>
</feature>
<protein>
    <submittedName>
        <fullName evidence="1">Uncharacterized protein</fullName>
    </submittedName>
</protein>